<keyword evidence="3" id="KW-1185">Reference proteome</keyword>
<accession>A0A815NLU1</accession>
<evidence type="ECO:0000313" key="3">
    <source>
        <dbReference type="Proteomes" id="UP000663829"/>
    </source>
</evidence>
<comment type="caution">
    <text evidence="1">The sequence shown here is derived from an EMBL/GenBank/DDBJ whole genome shotgun (WGS) entry which is preliminary data.</text>
</comment>
<reference evidence="1" key="1">
    <citation type="submission" date="2021-02" db="EMBL/GenBank/DDBJ databases">
        <authorList>
            <person name="Nowell W R."/>
        </authorList>
    </citation>
    <scope>NUCLEOTIDE SEQUENCE</scope>
</reference>
<dbReference type="AlphaFoldDB" id="A0A815NLU1"/>
<dbReference type="Proteomes" id="UP000663829">
    <property type="component" value="Unassembled WGS sequence"/>
</dbReference>
<evidence type="ECO:0000313" key="1">
    <source>
        <dbReference type="EMBL" id="CAF1439358.1"/>
    </source>
</evidence>
<dbReference type="EMBL" id="CAJOBC010084359">
    <property type="protein sequence ID" value="CAF4315994.1"/>
    <property type="molecule type" value="Genomic_DNA"/>
</dbReference>
<dbReference type="EMBL" id="CAJNOQ010018920">
    <property type="protein sequence ID" value="CAF1439358.1"/>
    <property type="molecule type" value="Genomic_DNA"/>
</dbReference>
<sequence length="68" mass="7713">MVQIFEQIVDDVYSEKKDNENVVIKDVNLIGGINDDISAAILRGTEEMQVNPNFGEKLNKFIRAINFV</sequence>
<gene>
    <name evidence="1" type="ORF">GPM918_LOCUS34313</name>
    <name evidence="2" type="ORF">SRO942_LOCUS35010</name>
</gene>
<dbReference type="Proteomes" id="UP000681722">
    <property type="component" value="Unassembled WGS sequence"/>
</dbReference>
<protein>
    <submittedName>
        <fullName evidence="1">Uncharacterized protein</fullName>
    </submittedName>
</protein>
<evidence type="ECO:0000313" key="2">
    <source>
        <dbReference type="EMBL" id="CAF4315994.1"/>
    </source>
</evidence>
<name>A0A815NLU1_9BILA</name>
<organism evidence="1 3">
    <name type="scientific">Didymodactylos carnosus</name>
    <dbReference type="NCBI Taxonomy" id="1234261"/>
    <lineage>
        <taxon>Eukaryota</taxon>
        <taxon>Metazoa</taxon>
        <taxon>Spiralia</taxon>
        <taxon>Gnathifera</taxon>
        <taxon>Rotifera</taxon>
        <taxon>Eurotatoria</taxon>
        <taxon>Bdelloidea</taxon>
        <taxon>Philodinida</taxon>
        <taxon>Philodinidae</taxon>
        <taxon>Didymodactylos</taxon>
    </lineage>
</organism>
<proteinExistence type="predicted"/>